<protein>
    <recommendedName>
        <fullName evidence="4">Secreted protein</fullName>
    </recommendedName>
</protein>
<dbReference type="AlphaFoldDB" id="A0A8K0UGR1"/>
<comment type="caution">
    <text evidence="2">The sequence shown here is derived from an EMBL/GenBank/DDBJ whole genome shotgun (WGS) entry which is preliminary data.</text>
</comment>
<keyword evidence="3" id="KW-1185">Reference proteome</keyword>
<sequence>MSSFLSISVHRAYLLALNILSSSDVPGDGSEHGSEKECISASDAPVKKCWGCSAGKVVQWTLEKCKSRSRVARHTYFYILYRRHRMGPNVQNVRTHTTTGFCNAGQACLATVP</sequence>
<evidence type="ECO:0000313" key="3">
    <source>
        <dbReference type="Proteomes" id="UP000813824"/>
    </source>
</evidence>
<name>A0A8K0UGR1_9AGAR</name>
<dbReference type="EMBL" id="JAEVFJ010000041">
    <property type="protein sequence ID" value="KAH8087134.1"/>
    <property type="molecule type" value="Genomic_DNA"/>
</dbReference>
<accession>A0A8K0UGR1</accession>
<feature type="chain" id="PRO_5035435533" description="Secreted protein" evidence="1">
    <location>
        <begin position="17"/>
        <end position="113"/>
    </location>
</feature>
<gene>
    <name evidence="2" type="ORF">BXZ70DRAFT_540843</name>
</gene>
<feature type="signal peptide" evidence="1">
    <location>
        <begin position="1"/>
        <end position="16"/>
    </location>
</feature>
<proteinExistence type="predicted"/>
<keyword evidence="1" id="KW-0732">Signal</keyword>
<evidence type="ECO:0008006" key="4">
    <source>
        <dbReference type="Google" id="ProtNLM"/>
    </source>
</evidence>
<evidence type="ECO:0000256" key="1">
    <source>
        <dbReference type="SAM" id="SignalP"/>
    </source>
</evidence>
<dbReference type="Proteomes" id="UP000813824">
    <property type="component" value="Unassembled WGS sequence"/>
</dbReference>
<evidence type="ECO:0000313" key="2">
    <source>
        <dbReference type="EMBL" id="KAH8087134.1"/>
    </source>
</evidence>
<organism evidence="2 3">
    <name type="scientific">Cristinia sonorae</name>
    <dbReference type="NCBI Taxonomy" id="1940300"/>
    <lineage>
        <taxon>Eukaryota</taxon>
        <taxon>Fungi</taxon>
        <taxon>Dikarya</taxon>
        <taxon>Basidiomycota</taxon>
        <taxon>Agaricomycotina</taxon>
        <taxon>Agaricomycetes</taxon>
        <taxon>Agaricomycetidae</taxon>
        <taxon>Agaricales</taxon>
        <taxon>Pleurotineae</taxon>
        <taxon>Stephanosporaceae</taxon>
        <taxon>Cristinia</taxon>
    </lineage>
</organism>
<reference evidence="2" key="1">
    <citation type="journal article" date="2021" name="New Phytol.">
        <title>Evolutionary innovations through gain and loss of genes in the ectomycorrhizal Boletales.</title>
        <authorList>
            <person name="Wu G."/>
            <person name="Miyauchi S."/>
            <person name="Morin E."/>
            <person name="Kuo A."/>
            <person name="Drula E."/>
            <person name="Varga T."/>
            <person name="Kohler A."/>
            <person name="Feng B."/>
            <person name="Cao Y."/>
            <person name="Lipzen A."/>
            <person name="Daum C."/>
            <person name="Hundley H."/>
            <person name="Pangilinan J."/>
            <person name="Johnson J."/>
            <person name="Barry K."/>
            <person name="LaButti K."/>
            <person name="Ng V."/>
            <person name="Ahrendt S."/>
            <person name="Min B."/>
            <person name="Choi I.G."/>
            <person name="Park H."/>
            <person name="Plett J.M."/>
            <person name="Magnuson J."/>
            <person name="Spatafora J.W."/>
            <person name="Nagy L.G."/>
            <person name="Henrissat B."/>
            <person name="Grigoriev I.V."/>
            <person name="Yang Z.L."/>
            <person name="Xu J."/>
            <person name="Martin F.M."/>
        </authorList>
    </citation>
    <scope>NUCLEOTIDE SEQUENCE</scope>
    <source>
        <strain evidence="2">KKN 215</strain>
    </source>
</reference>